<organism evidence="4 5">
    <name type="scientific">Bifidobacterium cuniculi</name>
    <dbReference type="NCBI Taxonomy" id="1688"/>
    <lineage>
        <taxon>Bacteria</taxon>
        <taxon>Bacillati</taxon>
        <taxon>Actinomycetota</taxon>
        <taxon>Actinomycetes</taxon>
        <taxon>Bifidobacteriales</taxon>
        <taxon>Bifidobacteriaceae</taxon>
        <taxon>Bifidobacterium</taxon>
    </lineage>
</organism>
<evidence type="ECO:0000313" key="4">
    <source>
        <dbReference type="EMBL" id="KFI66130.1"/>
    </source>
</evidence>
<proteinExistence type="predicted"/>
<feature type="compositionally biased region" description="Basic residues" evidence="1">
    <location>
        <begin position="806"/>
        <end position="815"/>
    </location>
</feature>
<dbReference type="InterPro" id="IPR052901">
    <property type="entry name" value="Bact_TGase-like"/>
</dbReference>
<protein>
    <submittedName>
        <fullName evidence="4">Transglutaminase domain-containing protein</fullName>
    </submittedName>
</protein>
<name>A0A087B530_9BIFI</name>
<dbReference type="EMBL" id="JGYV01000001">
    <property type="protein sequence ID" value="KFI66130.1"/>
    <property type="molecule type" value="Genomic_DNA"/>
</dbReference>
<keyword evidence="5" id="KW-1185">Reference proteome</keyword>
<evidence type="ECO:0000256" key="1">
    <source>
        <dbReference type="SAM" id="MobiDB-lite"/>
    </source>
</evidence>
<dbReference type="OrthoDB" id="3651060at2"/>
<dbReference type="SUPFAM" id="SSF54001">
    <property type="entry name" value="Cysteine proteinases"/>
    <property type="match status" value="1"/>
</dbReference>
<evidence type="ECO:0000259" key="3">
    <source>
        <dbReference type="SMART" id="SM00460"/>
    </source>
</evidence>
<comment type="caution">
    <text evidence="4">The sequence shown here is derived from an EMBL/GenBank/DDBJ whole genome shotgun (WGS) entry which is preliminary data.</text>
</comment>
<sequence length="821" mass="87650">MSRFQSLPDPSFTDTGTGTGTGSWAQTTHSAIWMTNTGGGTRFDLGGTPWRRTLASAAIVAVAVLLAATPLVDVYGTLALWSRAAVAAAALAALIVTAGTAPALRTWWQLVLLVLAQWVVGPVVCCNDTTVAHVVPTLATLRDGWLHTFDSFKYVISVDPPIGDGKGSLMALWTIVLWTGAIAGFLGTMAAERLSALSAVAVLAEMALCALLGTATGWLPGVMGMLAMLVLVLWMSWRWQLLEFGRWLASAVIVVLAAALALGGCLAIGQDRTILRDHYEPPLSPYDYASPLSGMRAFIKDHKDDTLLTVRGLPAGMPVRLAVMDRFDGNVWNLSDAREASDSSNYVRVGTRIDTHANGEAFSAQYAVHDGLADDWLPLAGAATSVTFDPSSLDSSFYYNTGTDTGLLQGGLRDGVTYVEQGVIPAVPSDAEIAKAKAAPVTQPAAEDVPDQIGDLATTIAGGKASGGEAAQLLASQLREHGWFSHGLGSDYPSLAGHGNYRLTKLLAGKEMVGDSEQYASAMALMARELGLPSRVVLGFLPKDADGDITDARTSQDGDTTFVEFTGNDVAAWVEIHLEHYGWVAFYPTPQETKVPQEDQDLTPPNPETLVRQPPLPLTDPLRDEQNTTGQSSLTGDEADDPGNYSRWASVARVARAVVIYGSPLWVVLLVAGAILLAKAIQLAYARRHGRAQLRVAAGWQAVANLARQSGVDVHGTRPEQARQIAAQLGIDEASLTAAQRQADRAAFSGQQVDDAQANAYWQDVDTIRGRILGSLPRLRRLRTRLSLRGILHATVRGNTQEGRRPSGKASRRSPRGKDRS</sequence>
<dbReference type="Proteomes" id="UP000029067">
    <property type="component" value="Unassembled WGS sequence"/>
</dbReference>
<keyword evidence="2" id="KW-1133">Transmembrane helix</keyword>
<gene>
    <name evidence="4" type="ORF">BCUN_0636</name>
</gene>
<dbReference type="Gene3D" id="3.10.620.30">
    <property type="match status" value="1"/>
</dbReference>
<dbReference type="PANTHER" id="PTHR42736:SF1">
    <property type="entry name" value="PROTEIN-GLUTAMINE GAMMA-GLUTAMYLTRANSFERASE"/>
    <property type="match status" value="1"/>
</dbReference>
<dbReference type="SMART" id="SM00460">
    <property type="entry name" value="TGc"/>
    <property type="match status" value="1"/>
</dbReference>
<feature type="region of interest" description="Disordered" evidence="1">
    <location>
        <begin position="1"/>
        <end position="24"/>
    </location>
</feature>
<feature type="transmembrane region" description="Helical" evidence="2">
    <location>
        <begin position="219"/>
        <end position="235"/>
    </location>
</feature>
<dbReference type="PANTHER" id="PTHR42736">
    <property type="entry name" value="PROTEIN-GLUTAMINE GAMMA-GLUTAMYLTRANSFERASE"/>
    <property type="match status" value="1"/>
</dbReference>
<dbReference type="InterPro" id="IPR038765">
    <property type="entry name" value="Papain-like_cys_pep_sf"/>
</dbReference>
<dbReference type="eggNOG" id="COG1305">
    <property type="taxonomic scope" value="Bacteria"/>
</dbReference>
<dbReference type="AlphaFoldDB" id="A0A087B530"/>
<keyword evidence="2" id="KW-0812">Transmembrane</keyword>
<feature type="region of interest" description="Disordered" evidence="1">
    <location>
        <begin position="594"/>
        <end position="642"/>
    </location>
</feature>
<evidence type="ECO:0000313" key="5">
    <source>
        <dbReference type="Proteomes" id="UP000029067"/>
    </source>
</evidence>
<dbReference type="STRING" id="1688.BCUN_0636"/>
<feature type="transmembrane region" description="Helical" evidence="2">
    <location>
        <begin position="53"/>
        <end position="72"/>
    </location>
</feature>
<feature type="transmembrane region" description="Helical" evidence="2">
    <location>
        <begin position="247"/>
        <end position="269"/>
    </location>
</feature>
<dbReference type="InterPro" id="IPR002931">
    <property type="entry name" value="Transglutaminase-like"/>
</dbReference>
<accession>A0A087B530</accession>
<feature type="transmembrane region" description="Helical" evidence="2">
    <location>
        <begin position="665"/>
        <end position="685"/>
    </location>
</feature>
<reference evidence="4 5" key="1">
    <citation type="submission" date="2014-03" db="EMBL/GenBank/DDBJ databases">
        <title>Genomics of Bifidobacteria.</title>
        <authorList>
            <person name="Ventura M."/>
            <person name="Milani C."/>
            <person name="Lugli G.A."/>
        </authorList>
    </citation>
    <scope>NUCLEOTIDE SEQUENCE [LARGE SCALE GENOMIC DNA]</scope>
    <source>
        <strain evidence="4 5">LMG 10738</strain>
    </source>
</reference>
<dbReference type="RefSeq" id="WP_051920584.1">
    <property type="nucleotide sequence ID" value="NZ_JGYV01000001.1"/>
</dbReference>
<feature type="transmembrane region" description="Helical" evidence="2">
    <location>
        <begin position="169"/>
        <end position="187"/>
    </location>
</feature>
<feature type="domain" description="Transglutaminase-like" evidence="3">
    <location>
        <begin position="508"/>
        <end position="590"/>
    </location>
</feature>
<feature type="transmembrane region" description="Helical" evidence="2">
    <location>
        <begin position="84"/>
        <end position="104"/>
    </location>
</feature>
<feature type="region of interest" description="Disordered" evidence="1">
    <location>
        <begin position="796"/>
        <end position="821"/>
    </location>
</feature>
<dbReference type="Pfam" id="PF01841">
    <property type="entry name" value="Transglut_core"/>
    <property type="match status" value="1"/>
</dbReference>
<evidence type="ECO:0000256" key="2">
    <source>
        <dbReference type="SAM" id="Phobius"/>
    </source>
</evidence>
<keyword evidence="2" id="KW-0472">Membrane</keyword>